<organism evidence="1">
    <name type="scientific">Candidatus Electrothrix aestuarii</name>
    <dbReference type="NCBI Taxonomy" id="3062594"/>
    <lineage>
        <taxon>Bacteria</taxon>
        <taxon>Pseudomonadati</taxon>
        <taxon>Thermodesulfobacteriota</taxon>
        <taxon>Desulfobulbia</taxon>
        <taxon>Desulfobulbales</taxon>
        <taxon>Desulfobulbaceae</taxon>
        <taxon>Candidatus Electrothrix</taxon>
    </lineage>
</organism>
<dbReference type="AlphaFoldDB" id="A0AAU8LXM2"/>
<dbReference type="GO" id="GO:0008168">
    <property type="term" value="F:methyltransferase activity"/>
    <property type="evidence" value="ECO:0007669"/>
    <property type="project" value="UniProtKB-KW"/>
</dbReference>
<dbReference type="KEGG" id="eaj:Q3M24_03135"/>
<dbReference type="InterPro" id="IPR029063">
    <property type="entry name" value="SAM-dependent_MTases_sf"/>
</dbReference>
<keyword evidence="1" id="KW-0489">Methyltransferase</keyword>
<name>A0AAU8LXM2_9BACT</name>
<reference evidence="1" key="1">
    <citation type="journal article" date="2024" name="Syst. Appl. Microbiol.">
        <title>First single-strain enrichments of Electrothrix cable bacteria, description of E. aestuarii sp. nov. and E. rattekaaiensis sp. nov., and proposal of a cable bacteria taxonomy following the rules of the SeqCode.</title>
        <authorList>
            <person name="Plum-Jensen L.E."/>
            <person name="Schramm A."/>
            <person name="Marshall I.P.G."/>
        </authorList>
    </citation>
    <scope>NUCLEOTIDE SEQUENCE</scope>
    <source>
        <strain evidence="1">Rat1</strain>
    </source>
</reference>
<dbReference type="PANTHER" id="PTHR43861">
    <property type="entry name" value="TRANS-ACONITATE 2-METHYLTRANSFERASE-RELATED"/>
    <property type="match status" value="1"/>
</dbReference>
<dbReference type="Gene3D" id="3.40.50.150">
    <property type="entry name" value="Vaccinia Virus protein VP39"/>
    <property type="match status" value="1"/>
</dbReference>
<proteinExistence type="predicted"/>
<reference evidence="1" key="2">
    <citation type="submission" date="2024-06" db="EMBL/GenBank/DDBJ databases">
        <authorList>
            <person name="Plum-Jensen L.E."/>
            <person name="Schramm A."/>
            <person name="Marshall I.P.G."/>
        </authorList>
    </citation>
    <scope>NUCLEOTIDE SEQUENCE</scope>
    <source>
        <strain evidence="1">Rat1</strain>
    </source>
</reference>
<evidence type="ECO:0000313" key="1">
    <source>
        <dbReference type="EMBL" id="XCN73765.1"/>
    </source>
</evidence>
<dbReference type="EMBL" id="CP159373">
    <property type="protein sequence ID" value="XCN73765.1"/>
    <property type="molecule type" value="Genomic_DNA"/>
</dbReference>
<sequence>MLGRVKKYWYLFLKQQDYSLGVWSCKAMQWRGFAARPIHPKHLFDERRSEYLHGLFQPEISFLDLGSGVGTDCLLAAEKGALLSVGLEGNRQSILTAISRGQDQVNPASFLQINLEQGALPFADRCFDLINFSNVLEHLENRAAILSELKRVKKDNGLAVLSVPNSGTSWKKKLESVGLDPRDDPDHKIEYTQQSLTEELDTAGLRICSELIPIIPSFPWNGLIAMSAAISPALYKRLQRAKREYVQAYPEETTGWFFTVK</sequence>
<gene>
    <name evidence="1" type="ORF">Q3M24_03135</name>
</gene>
<dbReference type="CDD" id="cd02440">
    <property type="entry name" value="AdoMet_MTases"/>
    <property type="match status" value="1"/>
</dbReference>
<accession>A0AAU8LXM2</accession>
<protein>
    <submittedName>
        <fullName evidence="1">Class I SAM-dependent methyltransferase</fullName>
    </submittedName>
</protein>
<keyword evidence="1" id="KW-0808">Transferase</keyword>
<dbReference type="SUPFAM" id="SSF53335">
    <property type="entry name" value="S-adenosyl-L-methionine-dependent methyltransferases"/>
    <property type="match status" value="1"/>
</dbReference>
<dbReference type="GO" id="GO:0032259">
    <property type="term" value="P:methylation"/>
    <property type="evidence" value="ECO:0007669"/>
    <property type="project" value="UniProtKB-KW"/>
</dbReference>
<dbReference type="Pfam" id="PF13489">
    <property type="entry name" value="Methyltransf_23"/>
    <property type="match status" value="1"/>
</dbReference>